<dbReference type="GO" id="GO:0005525">
    <property type="term" value="F:GTP binding"/>
    <property type="evidence" value="ECO:0007669"/>
    <property type="project" value="InterPro"/>
</dbReference>
<evidence type="ECO:0000313" key="4">
    <source>
        <dbReference type="Proteomes" id="UP000001861"/>
    </source>
</evidence>
<organism evidence="3 4">
    <name type="scientific">Coprinopsis cinerea (strain Okayama-7 / 130 / ATCC MYA-4618 / FGSC 9003)</name>
    <name type="common">Inky cap fungus</name>
    <name type="synonym">Hormographiella aspergillata</name>
    <dbReference type="NCBI Taxonomy" id="240176"/>
    <lineage>
        <taxon>Eukaryota</taxon>
        <taxon>Fungi</taxon>
        <taxon>Dikarya</taxon>
        <taxon>Basidiomycota</taxon>
        <taxon>Agaricomycotina</taxon>
        <taxon>Agaricomycetes</taxon>
        <taxon>Agaricomycetidae</taxon>
        <taxon>Agaricales</taxon>
        <taxon>Agaricineae</taxon>
        <taxon>Psathyrellaceae</taxon>
        <taxon>Coprinopsis</taxon>
    </lineage>
</organism>
<dbReference type="InterPro" id="IPR006703">
    <property type="entry name" value="G_AIG1"/>
</dbReference>
<gene>
    <name evidence="3" type="ORF">CC1G_15178</name>
</gene>
<comment type="caution">
    <text evidence="3">The sequence shown here is derived from an EMBL/GenBank/DDBJ whole genome shotgun (WGS) entry which is preliminary data.</text>
</comment>
<evidence type="ECO:0000313" key="3">
    <source>
        <dbReference type="EMBL" id="EFI27045.1"/>
    </source>
</evidence>
<dbReference type="GO" id="GO:0004674">
    <property type="term" value="F:protein serine/threonine kinase activity"/>
    <property type="evidence" value="ECO:0007669"/>
    <property type="project" value="TreeGrafter"/>
</dbReference>
<keyword evidence="3" id="KW-0418">Kinase</keyword>
<dbReference type="SUPFAM" id="SSF56112">
    <property type="entry name" value="Protein kinase-like (PK-like)"/>
    <property type="match status" value="1"/>
</dbReference>
<name>D6RPI7_COPC7</name>
<dbReference type="InterPro" id="IPR000719">
    <property type="entry name" value="Prot_kinase_dom"/>
</dbReference>
<dbReference type="EMBL" id="AACS02000009">
    <property type="protein sequence ID" value="EFI27045.1"/>
    <property type="molecule type" value="Genomic_DNA"/>
</dbReference>
<dbReference type="InterPro" id="IPR051681">
    <property type="entry name" value="Ser/Thr_Kinases-Pseudokinases"/>
</dbReference>
<dbReference type="Gene3D" id="1.10.510.10">
    <property type="entry name" value="Transferase(Phosphotransferase) domain 1"/>
    <property type="match status" value="1"/>
</dbReference>
<dbReference type="InterPro" id="IPR027417">
    <property type="entry name" value="P-loop_NTPase"/>
</dbReference>
<dbReference type="PANTHER" id="PTHR44329">
    <property type="entry name" value="SERINE/THREONINE-PROTEIN KINASE TNNI3K-RELATED"/>
    <property type="match status" value="1"/>
</dbReference>
<dbReference type="InParanoid" id="D6RPI7"/>
<proteinExistence type="predicted"/>
<dbReference type="RefSeq" id="XP_002910539.1">
    <property type="nucleotide sequence ID" value="XM_002910493.1"/>
</dbReference>
<dbReference type="VEuPathDB" id="FungiDB:CC1G_15178"/>
<dbReference type="PROSITE" id="PS50011">
    <property type="entry name" value="PROTEIN_KINASE_DOM"/>
    <property type="match status" value="1"/>
</dbReference>
<keyword evidence="3" id="KW-0808">Transferase</keyword>
<evidence type="ECO:0000256" key="1">
    <source>
        <dbReference type="ARBA" id="ARBA00022741"/>
    </source>
</evidence>
<evidence type="ECO:0000259" key="2">
    <source>
        <dbReference type="PROSITE" id="PS50011"/>
    </source>
</evidence>
<dbReference type="Gene3D" id="3.40.50.300">
    <property type="entry name" value="P-loop containing nucleotide triphosphate hydrolases"/>
    <property type="match status" value="1"/>
</dbReference>
<dbReference type="AlphaFoldDB" id="D6RPI7"/>
<dbReference type="STRING" id="240176.D6RPI7"/>
<dbReference type="CDD" id="cd00882">
    <property type="entry name" value="Ras_like_GTPase"/>
    <property type="match status" value="1"/>
</dbReference>
<reference evidence="3 4" key="1">
    <citation type="journal article" date="2010" name="Proc. Natl. Acad. Sci. U.S.A.">
        <title>Insights into evolution of multicellular fungi from the assembled chromosomes of the mushroom Coprinopsis cinerea (Coprinus cinereus).</title>
        <authorList>
            <person name="Stajich J.E."/>
            <person name="Wilke S.K."/>
            <person name="Ahren D."/>
            <person name="Au C.H."/>
            <person name="Birren B.W."/>
            <person name="Borodovsky M."/>
            <person name="Burns C."/>
            <person name="Canback B."/>
            <person name="Casselton L.A."/>
            <person name="Cheng C.K."/>
            <person name="Deng J."/>
            <person name="Dietrich F.S."/>
            <person name="Fargo D.C."/>
            <person name="Farman M.L."/>
            <person name="Gathman A.C."/>
            <person name="Goldberg J."/>
            <person name="Guigo R."/>
            <person name="Hoegger P.J."/>
            <person name="Hooker J.B."/>
            <person name="Huggins A."/>
            <person name="James T.Y."/>
            <person name="Kamada T."/>
            <person name="Kilaru S."/>
            <person name="Kodira C."/>
            <person name="Kues U."/>
            <person name="Kupfer D."/>
            <person name="Kwan H.S."/>
            <person name="Lomsadze A."/>
            <person name="Li W."/>
            <person name="Lilly W.W."/>
            <person name="Ma L.J."/>
            <person name="Mackey A.J."/>
            <person name="Manning G."/>
            <person name="Martin F."/>
            <person name="Muraguchi H."/>
            <person name="Natvig D.O."/>
            <person name="Palmerini H."/>
            <person name="Ramesh M.A."/>
            <person name="Rehmeyer C.J."/>
            <person name="Roe B.A."/>
            <person name="Shenoy N."/>
            <person name="Stanke M."/>
            <person name="Ter-Hovhannisyan V."/>
            <person name="Tunlid A."/>
            <person name="Velagapudi R."/>
            <person name="Vision T.J."/>
            <person name="Zeng Q."/>
            <person name="Zolan M.E."/>
            <person name="Pukkila P.J."/>
        </authorList>
    </citation>
    <scope>NUCLEOTIDE SEQUENCE [LARGE SCALE GENOMIC DNA]</scope>
    <source>
        <strain evidence="4">Okayama-7 / 130 / ATCC MYA-4618 / FGSC 9003</strain>
    </source>
</reference>
<dbReference type="InterPro" id="IPR011009">
    <property type="entry name" value="Kinase-like_dom_sf"/>
</dbReference>
<dbReference type="GeneID" id="9379574"/>
<feature type="domain" description="Protein kinase" evidence="2">
    <location>
        <begin position="63"/>
        <end position="371"/>
    </location>
</feature>
<dbReference type="Pfam" id="PF00069">
    <property type="entry name" value="Pkinase"/>
    <property type="match status" value="1"/>
</dbReference>
<dbReference type="SUPFAM" id="SSF52540">
    <property type="entry name" value="P-loop containing nucleoside triphosphate hydrolases"/>
    <property type="match status" value="1"/>
</dbReference>
<dbReference type="OrthoDB" id="2614383at2759"/>
<sequence length="642" mass="72548">MCTDGEQRDAFLSAQDPAVDQELADLLYSVLGSRHLDPVHAPILRALLKLSENTDLLPQRLAHNSLQVAGGPPIHSTRISKIHRGKVDDRVVAVKVSNHSPELELGEYLNKAFKREAIIWSQLHHPNVLPFYGLFQAEGEHFYSLLSPWMDNGNITDFLKAEPQTDRQELIFDIARGLEYLHNLDPPVIHGDLKPVCLFIVAGAMFTHRPPKNNIFVTANKRACIGDFGLGKLPRDPKWGISRSSSLFAGNELYCAPELLEEIIEGEAESVSDATEDDQLGYKTLASDVYAFACICYEVYHGKPRFFDLHGLRRWKAIVGLIDDPTHKPGGMSDLLWHWVECFWDRNPAARPSISAFVQAMCPTPLNNPYKYDTAWDWTFLQDSPNDYDGSMKKVRPEELTDNDIVIALMGPTGTGKSTFINCALGDDVARVSGSVRSCTSKVELFACFHPDKPEQRVFFVDTPGFDHTEDVSSEKQTLAQVADWLIKTYKENIRLSGVLHFCSVTSARFSGTDRVNLRVFTELCGPEALDNVVIVSTGWEDLETDELVTLGEKREEQLRNTFLDDAGLDQVRYCRFSERTTQSAWRIIDLFQQQGNQRRPLLIQTEVVDKRLPLSQTSAFQAIRRRWNKWAKSWKGPKLLA</sequence>
<dbReference type="Pfam" id="PF04548">
    <property type="entry name" value="AIG1"/>
    <property type="match status" value="1"/>
</dbReference>
<keyword evidence="4" id="KW-1185">Reference proteome</keyword>
<dbReference type="KEGG" id="cci:CC1G_15178"/>
<dbReference type="eggNOG" id="KOG0192">
    <property type="taxonomic scope" value="Eukaryota"/>
</dbReference>
<dbReference type="GO" id="GO:0005524">
    <property type="term" value="F:ATP binding"/>
    <property type="evidence" value="ECO:0007669"/>
    <property type="project" value="InterPro"/>
</dbReference>
<protein>
    <submittedName>
        <fullName evidence="3">TKL/TKL-ccin protein kinase</fullName>
    </submittedName>
</protein>
<accession>D6RPI7</accession>
<keyword evidence="1" id="KW-0547">Nucleotide-binding</keyword>
<dbReference type="HOGENOM" id="CLU_016099_0_0_1"/>
<dbReference type="Proteomes" id="UP000001861">
    <property type="component" value="Unassembled WGS sequence"/>
</dbReference>